<feature type="binding site" evidence="11">
    <location>
        <position position="151"/>
    </location>
    <ligand>
        <name>L-histidine</name>
        <dbReference type="ChEBI" id="CHEBI:57595"/>
    </ligand>
</feature>
<accession>A0A1I2YSW2</accession>
<keyword evidence="14" id="KW-1185">Reference proteome</keyword>
<dbReference type="PROSITE" id="PS50862">
    <property type="entry name" value="AA_TRNA_LIGASE_II"/>
    <property type="match status" value="1"/>
</dbReference>
<comment type="subcellular location">
    <subcellularLocation>
        <location evidence="10">Cytoplasm</location>
    </subcellularLocation>
</comment>
<evidence type="ECO:0000256" key="8">
    <source>
        <dbReference type="ARBA" id="ARBA00023146"/>
    </source>
</evidence>
<evidence type="ECO:0000259" key="12">
    <source>
        <dbReference type="PROSITE" id="PS50862"/>
    </source>
</evidence>
<dbReference type="SUPFAM" id="SSF55681">
    <property type="entry name" value="Class II aaRS and biotin synthetases"/>
    <property type="match status" value="1"/>
</dbReference>
<evidence type="ECO:0000256" key="2">
    <source>
        <dbReference type="ARBA" id="ARBA00011738"/>
    </source>
</evidence>
<comment type="catalytic activity">
    <reaction evidence="9 10">
        <text>tRNA(His) + L-histidine + ATP = L-histidyl-tRNA(His) + AMP + diphosphate + H(+)</text>
        <dbReference type="Rhea" id="RHEA:17313"/>
        <dbReference type="Rhea" id="RHEA-COMP:9665"/>
        <dbReference type="Rhea" id="RHEA-COMP:9689"/>
        <dbReference type="ChEBI" id="CHEBI:15378"/>
        <dbReference type="ChEBI" id="CHEBI:30616"/>
        <dbReference type="ChEBI" id="CHEBI:33019"/>
        <dbReference type="ChEBI" id="CHEBI:57595"/>
        <dbReference type="ChEBI" id="CHEBI:78442"/>
        <dbReference type="ChEBI" id="CHEBI:78527"/>
        <dbReference type="ChEBI" id="CHEBI:456215"/>
        <dbReference type="EC" id="6.1.1.21"/>
    </reaction>
</comment>
<dbReference type="CDD" id="cd00859">
    <property type="entry name" value="HisRS_anticodon"/>
    <property type="match status" value="1"/>
</dbReference>
<dbReference type="PIRSF" id="PIRSF001549">
    <property type="entry name" value="His-tRNA_synth"/>
    <property type="match status" value="1"/>
</dbReference>
<feature type="binding site" evidence="11">
    <location>
        <position position="133"/>
    </location>
    <ligand>
        <name>L-histidine</name>
        <dbReference type="ChEBI" id="CHEBI:57595"/>
    </ligand>
</feature>
<feature type="binding site" evidence="11">
    <location>
        <begin position="303"/>
        <end position="304"/>
    </location>
    <ligand>
        <name>L-histidine</name>
        <dbReference type="ChEBI" id="CHEBI:57595"/>
    </ligand>
</feature>
<comment type="subunit">
    <text evidence="2 10">Homodimer.</text>
</comment>
<dbReference type="Gene3D" id="3.40.50.800">
    <property type="entry name" value="Anticodon-binding domain"/>
    <property type="match status" value="1"/>
</dbReference>
<dbReference type="InterPro" id="IPR036621">
    <property type="entry name" value="Anticodon-bd_dom_sf"/>
</dbReference>
<protein>
    <recommendedName>
        <fullName evidence="10">Histidine--tRNA ligase</fullName>
        <ecNumber evidence="10">6.1.1.21</ecNumber>
    </recommendedName>
    <alternativeName>
        <fullName evidence="10">Histidyl-tRNA synthetase</fullName>
        <shortName evidence="10">HisRS</shortName>
    </alternativeName>
</protein>
<feature type="domain" description="Aminoacyl-transfer RNA synthetases class-II family profile" evidence="12">
    <location>
        <begin position="1"/>
        <end position="386"/>
    </location>
</feature>
<keyword evidence="6 10" id="KW-0067">ATP-binding</keyword>
<reference evidence="13 14" key="1">
    <citation type="submission" date="2016-10" db="EMBL/GenBank/DDBJ databases">
        <authorList>
            <person name="de Groot N.N."/>
        </authorList>
    </citation>
    <scope>NUCLEOTIDE SEQUENCE [LARGE SCALE GENOMIC DNA]</scope>
    <source>
        <strain evidence="13 14">DSM 18684</strain>
    </source>
</reference>
<keyword evidence="4 10" id="KW-0436">Ligase</keyword>
<dbReference type="GO" id="GO:0005524">
    <property type="term" value="F:ATP binding"/>
    <property type="evidence" value="ECO:0007669"/>
    <property type="project" value="UniProtKB-UniRule"/>
</dbReference>
<name>A0A1I2YSW2_9SPHI</name>
<dbReference type="InterPro" id="IPR033656">
    <property type="entry name" value="HisRS_anticodon"/>
</dbReference>
<keyword evidence="8 10" id="KW-0030">Aminoacyl-tRNA synthetase</keyword>
<evidence type="ECO:0000256" key="6">
    <source>
        <dbReference type="ARBA" id="ARBA00022840"/>
    </source>
</evidence>
<comment type="similarity">
    <text evidence="1 10">Belongs to the class-II aminoacyl-tRNA synthetase family.</text>
</comment>
<dbReference type="InterPro" id="IPR015807">
    <property type="entry name" value="His-tRNA-ligase"/>
</dbReference>
<dbReference type="Pfam" id="PF13393">
    <property type="entry name" value="tRNA-synt_His"/>
    <property type="match status" value="1"/>
</dbReference>
<proteinExistence type="inferred from homology"/>
<dbReference type="InterPro" id="IPR006195">
    <property type="entry name" value="aa-tRNA-synth_II"/>
</dbReference>
<organism evidence="13 14">
    <name type="scientific">Pedobacter insulae</name>
    <dbReference type="NCBI Taxonomy" id="414048"/>
    <lineage>
        <taxon>Bacteria</taxon>
        <taxon>Pseudomonadati</taxon>
        <taxon>Bacteroidota</taxon>
        <taxon>Sphingobacteriia</taxon>
        <taxon>Sphingobacteriales</taxon>
        <taxon>Sphingobacteriaceae</taxon>
        <taxon>Pedobacter</taxon>
    </lineage>
</organism>
<dbReference type="OrthoDB" id="9800814at2"/>
<dbReference type="GO" id="GO:0004821">
    <property type="term" value="F:histidine-tRNA ligase activity"/>
    <property type="evidence" value="ECO:0007669"/>
    <property type="project" value="UniProtKB-UniRule"/>
</dbReference>
<dbReference type="InterPro" id="IPR004154">
    <property type="entry name" value="Anticodon-bd"/>
</dbReference>
<dbReference type="Proteomes" id="UP000199666">
    <property type="component" value="Unassembled WGS sequence"/>
</dbReference>
<dbReference type="PANTHER" id="PTHR11476">
    <property type="entry name" value="HISTIDYL-TRNA SYNTHETASE"/>
    <property type="match status" value="1"/>
</dbReference>
<dbReference type="CDD" id="cd00773">
    <property type="entry name" value="HisRS-like_core"/>
    <property type="match status" value="1"/>
</dbReference>
<dbReference type="InterPro" id="IPR045864">
    <property type="entry name" value="aa-tRNA-synth_II/BPL/LPL"/>
</dbReference>
<evidence type="ECO:0000256" key="4">
    <source>
        <dbReference type="ARBA" id="ARBA00022598"/>
    </source>
</evidence>
<evidence type="ECO:0000256" key="9">
    <source>
        <dbReference type="ARBA" id="ARBA00047639"/>
    </source>
</evidence>
<gene>
    <name evidence="10" type="primary">hisS</name>
    <name evidence="13" type="ORF">SAMN04489864_10859</name>
</gene>
<feature type="binding site" evidence="11">
    <location>
        <position position="147"/>
    </location>
    <ligand>
        <name>L-histidine</name>
        <dbReference type="ChEBI" id="CHEBI:57595"/>
    </ligand>
</feature>
<dbReference type="RefSeq" id="WP_090995235.1">
    <property type="nucleotide sequence ID" value="NZ_FOPP01000008.1"/>
</dbReference>
<evidence type="ECO:0000313" key="14">
    <source>
        <dbReference type="Proteomes" id="UP000199666"/>
    </source>
</evidence>
<dbReference type="HAMAP" id="MF_00127">
    <property type="entry name" value="His_tRNA_synth"/>
    <property type="match status" value="1"/>
</dbReference>
<keyword evidence="3 10" id="KW-0963">Cytoplasm</keyword>
<dbReference type="EMBL" id="FOPP01000008">
    <property type="protein sequence ID" value="SFH28732.1"/>
    <property type="molecule type" value="Genomic_DNA"/>
</dbReference>
<dbReference type="STRING" id="414048.SAMN04489864_10859"/>
<evidence type="ECO:0000256" key="3">
    <source>
        <dbReference type="ARBA" id="ARBA00022490"/>
    </source>
</evidence>
<dbReference type="GO" id="GO:0005737">
    <property type="term" value="C:cytoplasm"/>
    <property type="evidence" value="ECO:0007669"/>
    <property type="project" value="UniProtKB-SubCell"/>
</dbReference>
<evidence type="ECO:0000256" key="5">
    <source>
        <dbReference type="ARBA" id="ARBA00022741"/>
    </source>
</evidence>
<evidence type="ECO:0000256" key="7">
    <source>
        <dbReference type="ARBA" id="ARBA00022917"/>
    </source>
</evidence>
<dbReference type="FunFam" id="3.30.930.10:FF:000093">
    <property type="entry name" value="Histidine--tRNA ligase"/>
    <property type="match status" value="1"/>
</dbReference>
<keyword evidence="5 10" id="KW-0547">Nucleotide-binding</keyword>
<dbReference type="AlphaFoldDB" id="A0A1I2YSW2"/>
<dbReference type="GO" id="GO:0006427">
    <property type="term" value="P:histidyl-tRNA aminoacylation"/>
    <property type="evidence" value="ECO:0007669"/>
    <property type="project" value="UniProtKB-UniRule"/>
</dbReference>
<dbReference type="InterPro" id="IPR041715">
    <property type="entry name" value="HisRS-like_core"/>
</dbReference>
<evidence type="ECO:0000256" key="11">
    <source>
        <dbReference type="PIRSR" id="PIRSR001549-1"/>
    </source>
</evidence>
<evidence type="ECO:0000313" key="13">
    <source>
        <dbReference type="EMBL" id="SFH28732.1"/>
    </source>
</evidence>
<dbReference type="InterPro" id="IPR004516">
    <property type="entry name" value="HisRS/HisZ"/>
</dbReference>
<dbReference type="PANTHER" id="PTHR11476:SF7">
    <property type="entry name" value="HISTIDINE--TRNA LIGASE"/>
    <property type="match status" value="1"/>
</dbReference>
<dbReference type="SUPFAM" id="SSF52954">
    <property type="entry name" value="Class II aaRS ABD-related"/>
    <property type="match status" value="1"/>
</dbReference>
<sequence length="459" mass="51129">MSITKPSLPKGTRDFSPQEMVKRNYIFDTIKTVFRKYGYAEIQTPSMENLGTLTGKYGDEGDKLIFKILNSGDFLGKVDESFLATRNSQLITPKISEKALRYDLTVPFARYVVMHQSEISFPFKRFQVQPVWRADRPQKGRYREFYQCDADVVGSSSLLNEAEFVLIYQEALSNLGLKDFDIKINNRKILTGIAEIIGKPELIVDMTVAIDKLDKIGFEGVTKELLERGFSSADIEKLEPVILLQGSNDEKLESLKAVLASSVVGVKGIEEIETVFEYLKALNPQPSTLNLQIDITLARGLNYYTGCIFEVKTNEVAMGSIGGGGRYDDLTGMFGLKDLTGVGISFGADRIYDVLEELDLFPASAAQGTKVLISNFDTVAEKYALPLLQKLRTVSISSELYPTAAKLKKQMSYADAKNIPYVILIGEEEMKTGFLTLKDMHTGVQEQLTVDEIIGKLIS</sequence>
<feature type="binding site" evidence="11">
    <location>
        <position position="299"/>
    </location>
    <ligand>
        <name>L-histidine</name>
        <dbReference type="ChEBI" id="CHEBI:57595"/>
    </ligand>
</feature>
<dbReference type="Pfam" id="PF03129">
    <property type="entry name" value="HGTP_anticodon"/>
    <property type="match status" value="1"/>
</dbReference>
<dbReference type="Gene3D" id="3.30.930.10">
    <property type="entry name" value="Bira Bifunctional Protein, Domain 2"/>
    <property type="match status" value="1"/>
</dbReference>
<evidence type="ECO:0000256" key="10">
    <source>
        <dbReference type="HAMAP-Rule" id="MF_00127"/>
    </source>
</evidence>
<keyword evidence="7 10" id="KW-0648">Protein biosynthesis</keyword>
<evidence type="ECO:0000256" key="1">
    <source>
        <dbReference type="ARBA" id="ARBA00008226"/>
    </source>
</evidence>
<dbReference type="NCBIfam" id="TIGR00442">
    <property type="entry name" value="hisS"/>
    <property type="match status" value="1"/>
</dbReference>
<dbReference type="EC" id="6.1.1.21" evidence="10"/>
<feature type="binding site" evidence="11">
    <location>
        <begin position="103"/>
        <end position="105"/>
    </location>
    <ligand>
        <name>L-histidine</name>
        <dbReference type="ChEBI" id="CHEBI:57595"/>
    </ligand>
</feature>